<keyword evidence="3" id="KW-1185">Reference proteome</keyword>
<gene>
    <name evidence="2" type="ORF">CAMP_LOCUS3802</name>
</gene>
<organism evidence="2 3">
    <name type="scientific">Caenorhabditis angaria</name>
    <dbReference type="NCBI Taxonomy" id="860376"/>
    <lineage>
        <taxon>Eukaryota</taxon>
        <taxon>Metazoa</taxon>
        <taxon>Ecdysozoa</taxon>
        <taxon>Nematoda</taxon>
        <taxon>Chromadorea</taxon>
        <taxon>Rhabditida</taxon>
        <taxon>Rhabditina</taxon>
        <taxon>Rhabditomorpha</taxon>
        <taxon>Rhabditoidea</taxon>
        <taxon>Rhabditidae</taxon>
        <taxon>Peloderinae</taxon>
        <taxon>Caenorhabditis</taxon>
    </lineage>
</organism>
<feature type="transmembrane region" description="Helical" evidence="1">
    <location>
        <begin position="63"/>
        <end position="81"/>
    </location>
</feature>
<dbReference type="PANTHER" id="PTHR38553">
    <property type="entry name" value="PROTEIN CBG19621"/>
    <property type="match status" value="1"/>
</dbReference>
<feature type="transmembrane region" description="Helical" evidence="1">
    <location>
        <begin position="93"/>
        <end position="112"/>
    </location>
</feature>
<sequence length="433" mass="49315">MYRTDQPSSSADFFNEQNTVEDPAFYDWFLSPKYGNLTPSNETDVLCANCIGHRNIIACVRSSAIALLGICTAVICLARISKLHSTSQSHLKLLLYYILTVHCFAGSFEWLIGWTTQTSLFISYTKAIILLVVCYFYLDIASSMMHWSSTAGKRLCFVALFLLFTYFTAFLVMGFVLSSIEPRLDCRAPYWIWFSVGQCFIVQLMVASFCMILGRMNRISAPVQMRANQRRDVFVLMWTFETATLTDLAYHIALFMLADGDNANSCSALFDHDQIRYSILKGPYDLINFIMPVWAVLYVFRTKIKTRSDSETETGSTASTRSSSHSRNVRIADVVTVRNWRRRYRPLTQPSINERPVLHSQWRQQRANATPINNPVGQRLRSVSSAPMIRRVSISHSSIVGSPLYSIPEEFQNYAPIHNSSLEHLSTEPLLND</sequence>
<feature type="transmembrane region" description="Helical" evidence="1">
    <location>
        <begin position="158"/>
        <end position="178"/>
    </location>
</feature>
<feature type="transmembrane region" description="Helical" evidence="1">
    <location>
        <begin position="278"/>
        <end position="300"/>
    </location>
</feature>
<dbReference type="Proteomes" id="UP001152747">
    <property type="component" value="Unassembled WGS sequence"/>
</dbReference>
<evidence type="ECO:0000256" key="1">
    <source>
        <dbReference type="SAM" id="Phobius"/>
    </source>
</evidence>
<dbReference type="PANTHER" id="PTHR38553:SF1">
    <property type="entry name" value="G PROTEIN-COUPLED RECEPTOR"/>
    <property type="match status" value="1"/>
</dbReference>
<comment type="caution">
    <text evidence="2">The sequence shown here is derived from an EMBL/GenBank/DDBJ whole genome shotgun (WGS) entry which is preliminary data.</text>
</comment>
<feature type="transmembrane region" description="Helical" evidence="1">
    <location>
        <begin position="118"/>
        <end position="138"/>
    </location>
</feature>
<proteinExistence type="predicted"/>
<keyword evidence="1" id="KW-0812">Transmembrane</keyword>
<name>A0A9P1IAH2_9PELO</name>
<dbReference type="AlphaFoldDB" id="A0A9P1IAH2"/>
<keyword evidence="1" id="KW-0472">Membrane</keyword>
<evidence type="ECO:0000313" key="2">
    <source>
        <dbReference type="EMBL" id="CAI5441165.1"/>
    </source>
</evidence>
<feature type="transmembrane region" description="Helical" evidence="1">
    <location>
        <begin position="190"/>
        <end position="213"/>
    </location>
</feature>
<reference evidence="2" key="1">
    <citation type="submission" date="2022-11" db="EMBL/GenBank/DDBJ databases">
        <authorList>
            <person name="Kikuchi T."/>
        </authorList>
    </citation>
    <scope>NUCLEOTIDE SEQUENCE</scope>
    <source>
        <strain evidence="2">PS1010</strain>
    </source>
</reference>
<keyword evidence="1" id="KW-1133">Transmembrane helix</keyword>
<dbReference type="EMBL" id="CANHGI010000002">
    <property type="protein sequence ID" value="CAI5441165.1"/>
    <property type="molecule type" value="Genomic_DNA"/>
</dbReference>
<evidence type="ECO:0000313" key="3">
    <source>
        <dbReference type="Proteomes" id="UP001152747"/>
    </source>
</evidence>
<protein>
    <submittedName>
        <fullName evidence="2">Uncharacterized protein</fullName>
    </submittedName>
</protein>
<accession>A0A9P1IAH2</accession>
<feature type="transmembrane region" description="Helical" evidence="1">
    <location>
        <begin position="233"/>
        <end position="258"/>
    </location>
</feature>
<dbReference type="OrthoDB" id="5818871at2759"/>